<gene>
    <name evidence="1" type="ORF">GCK32_021591</name>
</gene>
<sequence>MGLRLLAVQQQAFFRVVRSVAAAGPQTKVPEKVGGQETTSQLKEEIERCYSNLDLSFENTKEAFKVSYSKV</sequence>
<evidence type="ECO:0000313" key="1">
    <source>
        <dbReference type="EMBL" id="KAK5973767.1"/>
    </source>
</evidence>
<reference evidence="1 2" key="1">
    <citation type="submission" date="2019-10" db="EMBL/GenBank/DDBJ databases">
        <title>Assembly and Annotation for the nematode Trichostrongylus colubriformis.</title>
        <authorList>
            <person name="Martin J."/>
        </authorList>
    </citation>
    <scope>NUCLEOTIDE SEQUENCE [LARGE SCALE GENOMIC DNA]</scope>
    <source>
        <strain evidence="1">G859</strain>
        <tissue evidence="1">Whole worm</tissue>
    </source>
</reference>
<protein>
    <submittedName>
        <fullName evidence="1">Uncharacterized protein</fullName>
    </submittedName>
</protein>
<accession>A0AAN8FGR3</accession>
<evidence type="ECO:0000313" key="2">
    <source>
        <dbReference type="Proteomes" id="UP001331761"/>
    </source>
</evidence>
<organism evidence="1 2">
    <name type="scientific">Trichostrongylus colubriformis</name>
    <name type="common">Black scour worm</name>
    <dbReference type="NCBI Taxonomy" id="6319"/>
    <lineage>
        <taxon>Eukaryota</taxon>
        <taxon>Metazoa</taxon>
        <taxon>Ecdysozoa</taxon>
        <taxon>Nematoda</taxon>
        <taxon>Chromadorea</taxon>
        <taxon>Rhabditida</taxon>
        <taxon>Rhabditina</taxon>
        <taxon>Rhabditomorpha</taxon>
        <taxon>Strongyloidea</taxon>
        <taxon>Trichostrongylidae</taxon>
        <taxon>Trichostrongylus</taxon>
    </lineage>
</organism>
<dbReference type="EMBL" id="WIXE01015062">
    <property type="protein sequence ID" value="KAK5973767.1"/>
    <property type="molecule type" value="Genomic_DNA"/>
</dbReference>
<dbReference type="Proteomes" id="UP001331761">
    <property type="component" value="Unassembled WGS sequence"/>
</dbReference>
<keyword evidence="2" id="KW-1185">Reference proteome</keyword>
<proteinExistence type="predicted"/>
<dbReference type="AlphaFoldDB" id="A0AAN8FGR3"/>
<comment type="caution">
    <text evidence="1">The sequence shown here is derived from an EMBL/GenBank/DDBJ whole genome shotgun (WGS) entry which is preliminary data.</text>
</comment>
<name>A0AAN8FGR3_TRICO</name>